<dbReference type="GO" id="GO:0005847">
    <property type="term" value="C:mRNA cleavage and polyadenylation specificity factor complex"/>
    <property type="evidence" value="ECO:0007669"/>
    <property type="project" value="EnsemblFungi"/>
</dbReference>
<dbReference type="GO" id="GO:0006398">
    <property type="term" value="P:mRNA 3'-end processing by stem-loop binding and cleavage"/>
    <property type="evidence" value="ECO:0007669"/>
    <property type="project" value="InterPro"/>
</dbReference>
<gene>
    <name evidence="8" type="ORF">MAM1_0187c07557</name>
</gene>
<dbReference type="InterPro" id="IPR035639">
    <property type="entry name" value="CPSF2_MBL"/>
</dbReference>
<dbReference type="Pfam" id="PF16661">
    <property type="entry name" value="Lactamase_B_6"/>
    <property type="match status" value="1"/>
</dbReference>
<dbReference type="OrthoDB" id="64353at2759"/>
<evidence type="ECO:0000256" key="5">
    <source>
        <dbReference type="ARBA" id="ARBA00023242"/>
    </source>
</evidence>
<dbReference type="InterPro" id="IPR011108">
    <property type="entry name" value="RMMBL"/>
</dbReference>
<evidence type="ECO:0000313" key="8">
    <source>
        <dbReference type="EMBL" id="GAN08051.1"/>
    </source>
</evidence>
<evidence type="ECO:0000256" key="6">
    <source>
        <dbReference type="RuleBase" id="RU365006"/>
    </source>
</evidence>
<keyword evidence="3 6" id="KW-0507">mRNA processing</keyword>
<dbReference type="Pfam" id="PF10996">
    <property type="entry name" value="Beta-Casp"/>
    <property type="match status" value="1"/>
</dbReference>
<dbReference type="Pfam" id="PF13299">
    <property type="entry name" value="CPSF100_C"/>
    <property type="match status" value="1"/>
</dbReference>
<keyword evidence="5 6" id="KW-0539">Nucleus</keyword>
<organism evidence="8">
    <name type="scientific">Mucor ambiguus</name>
    <dbReference type="NCBI Taxonomy" id="91626"/>
    <lineage>
        <taxon>Eukaryota</taxon>
        <taxon>Fungi</taxon>
        <taxon>Fungi incertae sedis</taxon>
        <taxon>Mucoromycota</taxon>
        <taxon>Mucoromycotina</taxon>
        <taxon>Mucoromycetes</taxon>
        <taxon>Mucorales</taxon>
        <taxon>Mucorineae</taxon>
        <taxon>Mucoraceae</taxon>
        <taxon>Mucor</taxon>
    </lineage>
</organism>
<dbReference type="EMBL" id="DF836476">
    <property type="protein sequence ID" value="GAN08051.1"/>
    <property type="molecule type" value="Genomic_DNA"/>
</dbReference>
<evidence type="ECO:0000259" key="7">
    <source>
        <dbReference type="SMART" id="SM01027"/>
    </source>
</evidence>
<comment type="subcellular location">
    <subcellularLocation>
        <location evidence="1 6">Nucleus</location>
    </subcellularLocation>
</comment>
<name>A0A0C9MBR9_9FUNG</name>
<sequence>MTSYIKFTPISGAKNEDPLCYLLEIDEAKILLDCGWSDSFREEDLANLKKVAKQIDAVVLSHCDLPHLGAYPYARSHLGMTCQVYATIPVVNMGKMCMYDMYQSKTNEIEFKTFTLEDVDNAFDKITPVRYSQPILLTGKCQGITITAYAAAHTIGGTIWKIKQDTEEIVYAVDFNHRKEHHLDGTVLHSGGVVLDTLTRPSLLITDSYNSKVVHPARKDRYAAMFDTMVKSLKEGGSVLLPTDSSARVLEISYLLDQYWTQHQLNYPLIMLSNTSYHTAHFAKIMLEWMGDDLTRNFSQSRENPYEFKYLRLCHKIEDLDNYAGPKVVIASNYSLETGFARELFVRWMTTETTQHNKNNTLILTDRSGPGSLARRLYDDWDAQTNTVEMDVVVPHNRTKLPVKPVIAYETSLDLTVYKRVPLEGAELQEFESTQKAKAERDAAQAALIARSKTIVEDDESDSSDIDDGDENMEDLLTKQFDLYVRDAGKSGGFFKQAQSYRMFPYLEKRKKIDDYGEAIQIEHYMKASDFERIEQEKKSLGEGANFGKEDEMMVDIEEPLLPGRDETPTKYTSNDEKLTIQCLLRYVDLEGLSDGRSMKTILPQIAPRKLIIVHGSQSSTEDLATACQGMDHFTKEIFTPSVSEVLNVSAATNIYRVKLTDSMVSSLRFSKNIQLDDYELARVVGRIHFPDDSTTPSLDVAVSDGPTQWEPSVFVGDVRLTEFKKILQAEGIQAEFKGEGILVCNDQVAVRKTGTGQLLVEGAISMDYYKIRSLLYSQHAIL</sequence>
<dbReference type="InterPro" id="IPR001279">
    <property type="entry name" value="Metallo-B-lactamas"/>
</dbReference>
<dbReference type="Proteomes" id="UP000053815">
    <property type="component" value="Unassembled WGS sequence"/>
</dbReference>
<dbReference type="InterPro" id="IPR027075">
    <property type="entry name" value="CPSF2"/>
</dbReference>
<evidence type="ECO:0000256" key="2">
    <source>
        <dbReference type="ARBA" id="ARBA00010624"/>
    </source>
</evidence>
<evidence type="ECO:0000256" key="1">
    <source>
        <dbReference type="ARBA" id="ARBA00004123"/>
    </source>
</evidence>
<reference evidence="8" key="1">
    <citation type="submission" date="2014-09" db="EMBL/GenBank/DDBJ databases">
        <title>Draft genome sequence of an oleaginous Mucoromycotina fungus Mucor ambiguus NBRC6742.</title>
        <authorList>
            <person name="Takeda I."/>
            <person name="Yamane N."/>
            <person name="Morita T."/>
            <person name="Tamano K."/>
            <person name="Machida M."/>
            <person name="Baker S."/>
            <person name="Koike H."/>
        </authorList>
    </citation>
    <scope>NUCLEOTIDE SEQUENCE</scope>
    <source>
        <strain evidence="8">NBRC 6742</strain>
    </source>
</reference>
<dbReference type="InterPro" id="IPR036866">
    <property type="entry name" value="RibonucZ/Hydroxyglut_hydro"/>
</dbReference>
<dbReference type="SUPFAM" id="SSF56281">
    <property type="entry name" value="Metallo-hydrolase/oxidoreductase"/>
    <property type="match status" value="1"/>
</dbReference>
<dbReference type="InterPro" id="IPR025069">
    <property type="entry name" value="Cpsf2_C"/>
</dbReference>
<dbReference type="Pfam" id="PF07521">
    <property type="entry name" value="RMMBL"/>
    <property type="match status" value="1"/>
</dbReference>
<dbReference type="CDD" id="cd16293">
    <property type="entry name" value="CPSF2-like_MBL-fold"/>
    <property type="match status" value="1"/>
</dbReference>
<feature type="domain" description="Beta-Casp" evidence="7">
    <location>
        <begin position="249"/>
        <end position="377"/>
    </location>
</feature>
<evidence type="ECO:0000256" key="4">
    <source>
        <dbReference type="ARBA" id="ARBA00022884"/>
    </source>
</evidence>
<dbReference type="FunFam" id="3.60.15.10:FF:000008">
    <property type="entry name" value="Cleavage and polyadenylation specificity factor subunit 2"/>
    <property type="match status" value="1"/>
</dbReference>
<dbReference type="InterPro" id="IPR022712">
    <property type="entry name" value="Beta_Casp"/>
</dbReference>
<proteinExistence type="inferred from homology"/>
<evidence type="ECO:0000313" key="9">
    <source>
        <dbReference type="Proteomes" id="UP000053815"/>
    </source>
</evidence>
<dbReference type="GO" id="GO:0003723">
    <property type="term" value="F:RNA binding"/>
    <property type="evidence" value="ECO:0007669"/>
    <property type="project" value="UniProtKB-KW"/>
</dbReference>
<dbReference type="AlphaFoldDB" id="A0A0C9MBR9"/>
<dbReference type="Gene3D" id="3.60.15.10">
    <property type="entry name" value="Ribonuclease Z/Hydroxyacylglutathione hydrolase-like"/>
    <property type="match status" value="1"/>
</dbReference>
<evidence type="ECO:0000256" key="3">
    <source>
        <dbReference type="ARBA" id="ARBA00022664"/>
    </source>
</evidence>
<accession>A0A0C9MBR9</accession>
<keyword evidence="4 6" id="KW-0694">RNA-binding</keyword>
<dbReference type="PANTHER" id="PTHR45922:SF1">
    <property type="entry name" value="CLEAVAGE AND POLYADENYLATION SPECIFICITY FACTOR SUBUNIT 2"/>
    <property type="match status" value="1"/>
</dbReference>
<dbReference type="STRING" id="91626.A0A0C9MBR9"/>
<protein>
    <recommendedName>
        <fullName evidence="6">Cleavage and polyadenylation specificity factor subunit 2</fullName>
    </recommendedName>
    <alternativeName>
        <fullName evidence="6">Cleavage and polyadenylation specificity factor 100 kDa subunit</fullName>
    </alternativeName>
</protein>
<comment type="similarity">
    <text evidence="2 6">Belongs to the metallo-beta-lactamase superfamily. RNA-metabolizing metallo-beta-lactamase-like family. CPSF2/YSH1 subfamily.</text>
</comment>
<dbReference type="PANTHER" id="PTHR45922">
    <property type="entry name" value="CLEAVAGE AND POLYADENYLATION SPECIFICITY FACTOR SUBUNIT 2"/>
    <property type="match status" value="1"/>
</dbReference>
<keyword evidence="9" id="KW-1185">Reference proteome</keyword>
<dbReference type="SMART" id="SM01027">
    <property type="entry name" value="Beta-Casp"/>
    <property type="match status" value="1"/>
</dbReference>